<evidence type="ECO:0000256" key="1">
    <source>
        <dbReference type="SAM" id="Phobius"/>
    </source>
</evidence>
<sequence>MTPLSPATWRGVILCLAVAVGAGFLFRMSLLTGFSLHLGHVRHAHSHLMSFGWVIPAVWLLILPQINGKPLLGWAKLSVALGALSFPLFWRWGYGKGLGLPMPPAVIVSTLNMAAWYGFGAAYVWVTRSQQRTLPIRCFDLALVFLFLACLGAWGITLIHRFPTWHLSPKLLSTWFLFIFKEGFCLFAVAGFLLHELGPSTRGKGARLALASMALGTPLCFLINLPEWAWLGCLGGVLSGLGLLTLILPALRSRRFRSLVWMPPLLCLALKAILLLLVCLTGKTHLTEVLAYKRFYLHLLMLGGVSGCLLAHGYTQGYVRRDGLVFWHLAAIGNMAALLLLSPLLNAGGWAVLYGPPLSSFLPLVAAFYLLRPRQRQPISN</sequence>
<feature type="transmembrane region" description="Helical" evidence="1">
    <location>
        <begin position="324"/>
        <end position="345"/>
    </location>
</feature>
<protein>
    <recommendedName>
        <fullName evidence="4">NnrS family protein</fullName>
    </recommendedName>
</protein>
<gene>
    <name evidence="2" type="ORF">J3U88_09875</name>
</gene>
<accession>A0A8J7Q8E0</accession>
<dbReference type="AlphaFoldDB" id="A0A8J7Q8E0"/>
<feature type="transmembrane region" description="Helical" evidence="1">
    <location>
        <begin position="12"/>
        <end position="38"/>
    </location>
</feature>
<keyword evidence="3" id="KW-1185">Reference proteome</keyword>
<comment type="caution">
    <text evidence="2">The sequence shown here is derived from an EMBL/GenBank/DDBJ whole genome shotgun (WGS) entry which is preliminary data.</text>
</comment>
<feature type="transmembrane region" description="Helical" evidence="1">
    <location>
        <begin position="260"/>
        <end position="283"/>
    </location>
</feature>
<proteinExistence type="predicted"/>
<feature type="transmembrane region" description="Helical" evidence="1">
    <location>
        <begin position="105"/>
        <end position="126"/>
    </location>
</feature>
<evidence type="ECO:0008006" key="4">
    <source>
        <dbReference type="Google" id="ProtNLM"/>
    </source>
</evidence>
<evidence type="ECO:0000313" key="3">
    <source>
        <dbReference type="Proteomes" id="UP000664417"/>
    </source>
</evidence>
<keyword evidence="1" id="KW-1133">Transmembrane helix</keyword>
<evidence type="ECO:0000313" key="2">
    <source>
        <dbReference type="EMBL" id="MBO1318769.1"/>
    </source>
</evidence>
<organism evidence="2 3">
    <name type="scientific">Acanthopleuribacter pedis</name>
    <dbReference type="NCBI Taxonomy" id="442870"/>
    <lineage>
        <taxon>Bacteria</taxon>
        <taxon>Pseudomonadati</taxon>
        <taxon>Acidobacteriota</taxon>
        <taxon>Holophagae</taxon>
        <taxon>Acanthopleuribacterales</taxon>
        <taxon>Acanthopleuribacteraceae</taxon>
        <taxon>Acanthopleuribacter</taxon>
    </lineage>
</organism>
<reference evidence="2" key="1">
    <citation type="submission" date="2021-03" db="EMBL/GenBank/DDBJ databases">
        <authorList>
            <person name="Wang G."/>
        </authorList>
    </citation>
    <scope>NUCLEOTIDE SEQUENCE</scope>
    <source>
        <strain evidence="2">KCTC 12899</strain>
    </source>
</reference>
<feature type="transmembrane region" description="Helical" evidence="1">
    <location>
        <begin position="229"/>
        <end position="248"/>
    </location>
</feature>
<feature type="transmembrane region" description="Helical" evidence="1">
    <location>
        <begin position="172"/>
        <end position="194"/>
    </location>
</feature>
<feature type="transmembrane region" description="Helical" evidence="1">
    <location>
        <begin position="351"/>
        <end position="371"/>
    </location>
</feature>
<feature type="transmembrane region" description="Helical" evidence="1">
    <location>
        <begin position="44"/>
        <end position="62"/>
    </location>
</feature>
<keyword evidence="1" id="KW-0812">Transmembrane</keyword>
<feature type="transmembrane region" description="Helical" evidence="1">
    <location>
        <begin position="74"/>
        <end position="93"/>
    </location>
</feature>
<dbReference type="EMBL" id="JAFREP010000007">
    <property type="protein sequence ID" value="MBO1318769.1"/>
    <property type="molecule type" value="Genomic_DNA"/>
</dbReference>
<feature type="transmembrane region" description="Helical" evidence="1">
    <location>
        <begin position="206"/>
        <end position="223"/>
    </location>
</feature>
<dbReference type="RefSeq" id="WP_207858469.1">
    <property type="nucleotide sequence ID" value="NZ_JAFREP010000007.1"/>
</dbReference>
<name>A0A8J7Q8E0_9BACT</name>
<feature type="transmembrane region" description="Helical" evidence="1">
    <location>
        <begin position="138"/>
        <end position="160"/>
    </location>
</feature>
<keyword evidence="1" id="KW-0472">Membrane</keyword>
<dbReference type="Proteomes" id="UP000664417">
    <property type="component" value="Unassembled WGS sequence"/>
</dbReference>
<feature type="transmembrane region" description="Helical" evidence="1">
    <location>
        <begin position="295"/>
        <end position="312"/>
    </location>
</feature>